<evidence type="ECO:0000313" key="20">
    <source>
        <dbReference type="Proteomes" id="UP000291562"/>
    </source>
</evidence>
<dbReference type="EMBL" id="CP035704">
    <property type="protein sequence ID" value="QBB70517.1"/>
    <property type="molecule type" value="Genomic_DNA"/>
</dbReference>
<dbReference type="Gene3D" id="3.30.565.10">
    <property type="entry name" value="Histidine kinase-like ATPase, C-terminal domain"/>
    <property type="match status" value="1"/>
</dbReference>
<evidence type="ECO:0000256" key="9">
    <source>
        <dbReference type="ARBA" id="ARBA00022777"/>
    </source>
</evidence>
<evidence type="ECO:0000256" key="11">
    <source>
        <dbReference type="ARBA" id="ARBA00022989"/>
    </source>
</evidence>
<protein>
    <recommendedName>
        <fullName evidence="3">histidine kinase</fullName>
        <ecNumber evidence="3">2.7.13.3</ecNumber>
    </recommendedName>
</protein>
<dbReference type="OrthoDB" id="9797243at2"/>
<evidence type="ECO:0000256" key="8">
    <source>
        <dbReference type="ARBA" id="ARBA00022692"/>
    </source>
</evidence>
<dbReference type="GO" id="GO:0000155">
    <property type="term" value="F:phosphorelay sensor kinase activity"/>
    <property type="evidence" value="ECO:0007669"/>
    <property type="project" value="InterPro"/>
</dbReference>
<feature type="transmembrane region" description="Helical" evidence="16">
    <location>
        <begin position="129"/>
        <end position="149"/>
    </location>
</feature>
<evidence type="ECO:0000256" key="3">
    <source>
        <dbReference type="ARBA" id="ARBA00012438"/>
    </source>
</evidence>
<dbReference type="FunFam" id="3.30.565.10:FF:000010">
    <property type="entry name" value="Sensor histidine kinase RcsC"/>
    <property type="match status" value="1"/>
</dbReference>
<name>A0A411HJF4_9GAMM</name>
<keyword evidence="10" id="KW-0067">ATP-binding</keyword>
<comment type="catalytic activity">
    <reaction evidence="1">
        <text>ATP + protein L-histidine = ADP + protein N-phospho-L-histidine.</text>
        <dbReference type="EC" id="2.7.13.3"/>
    </reaction>
</comment>
<organism evidence="19 20">
    <name type="scientific">Pseudolysobacter antarcticus</name>
    <dbReference type="NCBI Taxonomy" id="2511995"/>
    <lineage>
        <taxon>Bacteria</taxon>
        <taxon>Pseudomonadati</taxon>
        <taxon>Pseudomonadota</taxon>
        <taxon>Gammaproteobacteria</taxon>
        <taxon>Lysobacterales</taxon>
        <taxon>Rhodanobacteraceae</taxon>
        <taxon>Pseudolysobacter</taxon>
    </lineage>
</organism>
<dbReference type="PROSITE" id="PS50109">
    <property type="entry name" value="HIS_KIN"/>
    <property type="match status" value="1"/>
</dbReference>
<dbReference type="InterPro" id="IPR005467">
    <property type="entry name" value="His_kinase_dom"/>
</dbReference>
<sequence>MKAFFMEGIRDDSDKSLRVILRTQAKVRLLFAVPVVAINLVLLLLTAGSGSVFHYGLASACCVYAVTPYLTIAPSSTNVLKWLLIATAILDPWVLSFWIVLTGNYGSLIAGFYLFTMVGFGFRTGRRLMHLCQAAALIGFAAVFVFDPLWQRMPIIWLTLAMPMIVVPVYAGRLMTVLREARVSAEEARALAEQETRAKSDLLAKVSHELRTPLTGIVATAELLGNEHASDSRVAHRVETILALSSSLLSEINDLLDQSKFDTKHAVLNPAAFDLTEHMPQLCRTFETMAHQKGLSFRLELDSQIVDPIEIDAHMLDRVCLNLVGNAIKFTDQGSVHVGIDLLHKSDTHYRLVFSIADTGIGIPESFRKNIFQAFEQVDQGKQRRFGGTGLGLALSKRVVELMGGALQYSSTLGQGSRFWFELNVPLADAQSAQPDHEAEAVLISPQRILVADDNETNLMLIKEMLEIDGHVVTTCTSGIGALEYLNKQAFDVLLLDYNLGDMDGVRVLQTYRFGRTHTAPTIFLTADATPQTAARLYEAGSAAILYKPMNLTVIRKALMDLDDSFGKDAETEGNEIGPEMMSTPTRRAVKPTLSVVPVYALDADTLDGLRSMTSRPEFLPALLASAERDIRRSCQLLTESLARKNYVPIRDTAHALKGVCINVGAMRLAAIAASLMTISSDEIERSTERLSADVQDALQITVLALQKAVGLEVSATSTGNTRSLHVD</sequence>
<evidence type="ECO:0000256" key="2">
    <source>
        <dbReference type="ARBA" id="ARBA00004429"/>
    </source>
</evidence>
<keyword evidence="15" id="KW-0175">Coiled coil</keyword>
<dbReference type="InterPro" id="IPR036641">
    <property type="entry name" value="HPT_dom_sf"/>
</dbReference>
<dbReference type="SMART" id="SM00448">
    <property type="entry name" value="REC"/>
    <property type="match status" value="1"/>
</dbReference>
<dbReference type="InterPro" id="IPR036890">
    <property type="entry name" value="HATPase_C_sf"/>
</dbReference>
<dbReference type="InterPro" id="IPR003661">
    <property type="entry name" value="HisK_dim/P_dom"/>
</dbReference>
<dbReference type="Pfam" id="PF00072">
    <property type="entry name" value="Response_reg"/>
    <property type="match status" value="1"/>
</dbReference>
<evidence type="ECO:0000256" key="5">
    <source>
        <dbReference type="ARBA" id="ARBA00022519"/>
    </source>
</evidence>
<reference evidence="19 20" key="1">
    <citation type="submission" date="2019-01" db="EMBL/GenBank/DDBJ databases">
        <title>Pseudolysobacter antarctica gen. nov., sp. nov., isolated from Fildes Peninsula, Antarctica.</title>
        <authorList>
            <person name="Wei Z."/>
            <person name="Peng F."/>
        </authorList>
    </citation>
    <scope>NUCLEOTIDE SEQUENCE [LARGE SCALE GENOMIC DNA]</scope>
    <source>
        <strain evidence="19 20">AQ6-296</strain>
    </source>
</reference>
<dbReference type="Gene3D" id="1.20.120.160">
    <property type="entry name" value="HPT domain"/>
    <property type="match status" value="1"/>
</dbReference>
<evidence type="ECO:0000259" key="17">
    <source>
        <dbReference type="PROSITE" id="PS50109"/>
    </source>
</evidence>
<dbReference type="SUPFAM" id="SSF47226">
    <property type="entry name" value="Histidine-containing phosphotransfer domain, HPT domain"/>
    <property type="match status" value="1"/>
</dbReference>
<dbReference type="RefSeq" id="WP_129832775.1">
    <property type="nucleotide sequence ID" value="NZ_CP035704.1"/>
</dbReference>
<feature type="domain" description="Histidine kinase" evidence="17">
    <location>
        <begin position="205"/>
        <end position="427"/>
    </location>
</feature>
<accession>A0A411HJF4</accession>
<evidence type="ECO:0000256" key="12">
    <source>
        <dbReference type="ARBA" id="ARBA00023012"/>
    </source>
</evidence>
<keyword evidence="20" id="KW-1185">Reference proteome</keyword>
<evidence type="ECO:0000256" key="13">
    <source>
        <dbReference type="ARBA" id="ARBA00023136"/>
    </source>
</evidence>
<dbReference type="Pfam" id="PF01627">
    <property type="entry name" value="Hpt"/>
    <property type="match status" value="1"/>
</dbReference>
<dbReference type="SUPFAM" id="SSF47384">
    <property type="entry name" value="Homodimeric domain of signal transducing histidine kinase"/>
    <property type="match status" value="1"/>
</dbReference>
<feature type="modified residue" description="4-aspartylphosphate" evidence="14">
    <location>
        <position position="497"/>
    </location>
</feature>
<keyword evidence="7" id="KW-0808">Transferase</keyword>
<dbReference type="InterPro" id="IPR008207">
    <property type="entry name" value="Sig_transdc_His_kin_Hpt_dom"/>
</dbReference>
<feature type="transmembrane region" description="Helical" evidence="16">
    <location>
        <begin position="27"/>
        <end position="46"/>
    </location>
</feature>
<keyword evidence="12" id="KW-0902">Two-component regulatory system</keyword>
<dbReference type="CDD" id="cd00082">
    <property type="entry name" value="HisKA"/>
    <property type="match status" value="1"/>
</dbReference>
<keyword evidence="11 16" id="KW-1133">Transmembrane helix</keyword>
<dbReference type="InterPro" id="IPR036097">
    <property type="entry name" value="HisK_dim/P_sf"/>
</dbReference>
<dbReference type="SUPFAM" id="SSF52172">
    <property type="entry name" value="CheY-like"/>
    <property type="match status" value="1"/>
</dbReference>
<dbReference type="SMART" id="SM00387">
    <property type="entry name" value="HATPase_c"/>
    <property type="match status" value="1"/>
</dbReference>
<evidence type="ECO:0000256" key="15">
    <source>
        <dbReference type="SAM" id="Coils"/>
    </source>
</evidence>
<keyword evidence="10" id="KW-0547">Nucleotide-binding</keyword>
<dbReference type="Pfam" id="PF00512">
    <property type="entry name" value="HisKA"/>
    <property type="match status" value="1"/>
</dbReference>
<dbReference type="PRINTS" id="PR00344">
    <property type="entry name" value="BCTRLSENSOR"/>
</dbReference>
<dbReference type="PANTHER" id="PTHR43047">
    <property type="entry name" value="TWO-COMPONENT HISTIDINE PROTEIN KINASE"/>
    <property type="match status" value="1"/>
</dbReference>
<evidence type="ECO:0000256" key="1">
    <source>
        <dbReference type="ARBA" id="ARBA00000085"/>
    </source>
</evidence>
<evidence type="ECO:0000256" key="7">
    <source>
        <dbReference type="ARBA" id="ARBA00022679"/>
    </source>
</evidence>
<dbReference type="EC" id="2.7.13.3" evidence="3"/>
<evidence type="ECO:0000256" key="10">
    <source>
        <dbReference type="ARBA" id="ARBA00022840"/>
    </source>
</evidence>
<dbReference type="CDD" id="cd16922">
    <property type="entry name" value="HATPase_EvgS-ArcB-TorS-like"/>
    <property type="match status" value="1"/>
</dbReference>
<dbReference type="InterPro" id="IPR004358">
    <property type="entry name" value="Sig_transdc_His_kin-like_C"/>
</dbReference>
<dbReference type="Gene3D" id="1.10.287.130">
    <property type="match status" value="1"/>
</dbReference>
<dbReference type="InterPro" id="IPR001789">
    <property type="entry name" value="Sig_transdc_resp-reg_receiver"/>
</dbReference>
<feature type="domain" description="Response regulatory" evidence="18">
    <location>
        <begin position="448"/>
        <end position="563"/>
    </location>
</feature>
<dbReference type="SUPFAM" id="SSF55874">
    <property type="entry name" value="ATPase domain of HSP90 chaperone/DNA topoisomerase II/histidine kinase"/>
    <property type="match status" value="1"/>
</dbReference>
<dbReference type="SMART" id="SM00388">
    <property type="entry name" value="HisKA"/>
    <property type="match status" value="1"/>
</dbReference>
<evidence type="ECO:0000256" key="6">
    <source>
        <dbReference type="ARBA" id="ARBA00022553"/>
    </source>
</evidence>
<evidence type="ECO:0000256" key="14">
    <source>
        <dbReference type="PROSITE-ProRule" id="PRU00169"/>
    </source>
</evidence>
<dbReference type="Proteomes" id="UP000291562">
    <property type="component" value="Chromosome"/>
</dbReference>
<keyword evidence="6 14" id="KW-0597">Phosphoprotein</keyword>
<evidence type="ECO:0000256" key="16">
    <source>
        <dbReference type="SAM" id="Phobius"/>
    </source>
</evidence>
<comment type="subcellular location">
    <subcellularLocation>
        <location evidence="2">Cell inner membrane</location>
        <topology evidence="2">Multi-pass membrane protein</topology>
    </subcellularLocation>
</comment>
<keyword evidence="8 16" id="KW-0812">Transmembrane</keyword>
<dbReference type="PANTHER" id="PTHR43047:SF64">
    <property type="entry name" value="HISTIDINE KINASE CONTAINING CHEY-HOMOLOGOUS RECEIVER DOMAIN AND PAS DOMAIN-RELATED"/>
    <property type="match status" value="1"/>
</dbReference>
<evidence type="ECO:0000259" key="18">
    <source>
        <dbReference type="PROSITE" id="PS50110"/>
    </source>
</evidence>
<dbReference type="Pfam" id="PF02518">
    <property type="entry name" value="HATPase_c"/>
    <property type="match status" value="1"/>
</dbReference>
<dbReference type="InterPro" id="IPR011006">
    <property type="entry name" value="CheY-like_superfamily"/>
</dbReference>
<dbReference type="AlphaFoldDB" id="A0A411HJF4"/>
<feature type="coiled-coil region" evidence="15">
    <location>
        <begin position="175"/>
        <end position="205"/>
    </location>
</feature>
<keyword evidence="9" id="KW-0418">Kinase</keyword>
<keyword evidence="13 16" id="KW-0472">Membrane</keyword>
<keyword evidence="5" id="KW-0997">Cell inner membrane</keyword>
<evidence type="ECO:0000256" key="4">
    <source>
        <dbReference type="ARBA" id="ARBA00022475"/>
    </source>
</evidence>
<dbReference type="PROSITE" id="PS50110">
    <property type="entry name" value="RESPONSE_REGULATORY"/>
    <property type="match status" value="1"/>
</dbReference>
<dbReference type="GO" id="GO:0005886">
    <property type="term" value="C:plasma membrane"/>
    <property type="evidence" value="ECO:0007669"/>
    <property type="project" value="UniProtKB-SubCell"/>
</dbReference>
<keyword evidence="4" id="KW-1003">Cell membrane</keyword>
<gene>
    <name evidence="19" type="ORF">ELE36_09160</name>
</gene>
<dbReference type="InterPro" id="IPR003594">
    <property type="entry name" value="HATPase_dom"/>
</dbReference>
<dbReference type="CDD" id="cd17546">
    <property type="entry name" value="REC_hyHK_CKI1_RcsC-like"/>
    <property type="match status" value="1"/>
</dbReference>
<dbReference type="KEGG" id="xbc:ELE36_09160"/>
<dbReference type="Gene3D" id="3.40.50.2300">
    <property type="match status" value="1"/>
</dbReference>
<evidence type="ECO:0000313" key="19">
    <source>
        <dbReference type="EMBL" id="QBB70517.1"/>
    </source>
</evidence>
<proteinExistence type="predicted"/>